<proteinExistence type="predicted"/>
<feature type="transmembrane region" description="Helical" evidence="1">
    <location>
        <begin position="22"/>
        <end position="41"/>
    </location>
</feature>
<gene>
    <name evidence="2" type="ORF">CAPTEDRAFT_221789</name>
</gene>
<accession>R7T6Z6</accession>
<dbReference type="STRING" id="283909.R7T6Z6"/>
<sequence length="387" mass="44204">MDPKGYSFLPRLVTAYRFSPTAVIRAMGVLGIVVIFGILCTQGDNRSVRQSRSAWGDLGDSEIDEYLSTERPLTEDFEVYTTDNGGVSRPPMKLLTLFTTFKPSKDRRNVYRSIIRNWGLMRPAVQPVLYATPDTDHSLSDYARQHGWDVYPVPRSNRFKTPFLKDMYLHAEKHYRTHFYGYSNGDLLFDQGLLDTLTDLHTALPHNRSMVVGRRTNYVLKDFDKDLEDLTTIKDFAAAQKERAESVRVFKAVAIDYFISNRGGVNWQKLPNFVIGRAGYDNYLIFFARKHCKAVVVDASRTIRALHLQGAGFKLTHRTSNDTDSKYNLRIIRSLREFKGPGQLIEQGNVNAAQLESRHRSGGIEFIPHRRNRSAKAVIETLHPVVL</sequence>
<evidence type="ECO:0000256" key="1">
    <source>
        <dbReference type="SAM" id="Phobius"/>
    </source>
</evidence>
<evidence type="ECO:0000313" key="4">
    <source>
        <dbReference type="Proteomes" id="UP000014760"/>
    </source>
</evidence>
<dbReference type="AlphaFoldDB" id="R7T6Z6"/>
<dbReference type="OMA" id="HICAEIV"/>
<evidence type="ECO:0000313" key="3">
    <source>
        <dbReference type="EnsemblMetazoa" id="CapteP221789"/>
    </source>
</evidence>
<keyword evidence="1" id="KW-1133">Transmembrane helix</keyword>
<reference evidence="3" key="3">
    <citation type="submission" date="2015-06" db="UniProtKB">
        <authorList>
            <consortium name="EnsemblMetazoa"/>
        </authorList>
    </citation>
    <scope>IDENTIFICATION</scope>
</reference>
<keyword evidence="1" id="KW-0812">Transmembrane</keyword>
<reference evidence="4" key="1">
    <citation type="submission" date="2012-12" db="EMBL/GenBank/DDBJ databases">
        <authorList>
            <person name="Hellsten U."/>
            <person name="Grimwood J."/>
            <person name="Chapman J.A."/>
            <person name="Shapiro H."/>
            <person name="Aerts A."/>
            <person name="Otillar R.P."/>
            <person name="Terry A.Y."/>
            <person name="Boore J.L."/>
            <person name="Simakov O."/>
            <person name="Marletaz F."/>
            <person name="Cho S.-J."/>
            <person name="Edsinger-Gonzales E."/>
            <person name="Havlak P."/>
            <person name="Kuo D.-H."/>
            <person name="Larsson T."/>
            <person name="Lv J."/>
            <person name="Arendt D."/>
            <person name="Savage R."/>
            <person name="Osoegawa K."/>
            <person name="de Jong P."/>
            <person name="Lindberg D.R."/>
            <person name="Seaver E.C."/>
            <person name="Weisblat D.A."/>
            <person name="Putnam N.H."/>
            <person name="Grigoriev I.V."/>
            <person name="Rokhsar D.S."/>
        </authorList>
    </citation>
    <scope>NUCLEOTIDE SEQUENCE</scope>
    <source>
        <strain evidence="4">I ESC-2004</strain>
    </source>
</reference>
<dbReference type="EMBL" id="AMQN01003323">
    <property type="status" value="NOT_ANNOTATED_CDS"/>
    <property type="molecule type" value="Genomic_DNA"/>
</dbReference>
<organism evidence="2">
    <name type="scientific">Capitella teleta</name>
    <name type="common">Polychaete worm</name>
    <dbReference type="NCBI Taxonomy" id="283909"/>
    <lineage>
        <taxon>Eukaryota</taxon>
        <taxon>Metazoa</taxon>
        <taxon>Spiralia</taxon>
        <taxon>Lophotrochozoa</taxon>
        <taxon>Annelida</taxon>
        <taxon>Polychaeta</taxon>
        <taxon>Sedentaria</taxon>
        <taxon>Scolecida</taxon>
        <taxon>Capitellidae</taxon>
        <taxon>Capitella</taxon>
    </lineage>
</organism>
<dbReference type="HOGENOM" id="CLU_714227_0_0_1"/>
<dbReference type="EnsemblMetazoa" id="CapteT221789">
    <property type="protein sequence ID" value="CapteP221789"/>
    <property type="gene ID" value="CapteG221789"/>
</dbReference>
<reference evidence="2 4" key="2">
    <citation type="journal article" date="2013" name="Nature">
        <title>Insights into bilaterian evolution from three spiralian genomes.</title>
        <authorList>
            <person name="Simakov O."/>
            <person name="Marletaz F."/>
            <person name="Cho S.J."/>
            <person name="Edsinger-Gonzales E."/>
            <person name="Havlak P."/>
            <person name="Hellsten U."/>
            <person name="Kuo D.H."/>
            <person name="Larsson T."/>
            <person name="Lv J."/>
            <person name="Arendt D."/>
            <person name="Savage R."/>
            <person name="Osoegawa K."/>
            <person name="de Jong P."/>
            <person name="Grimwood J."/>
            <person name="Chapman J.A."/>
            <person name="Shapiro H."/>
            <person name="Aerts A."/>
            <person name="Otillar R.P."/>
            <person name="Terry A.Y."/>
            <person name="Boore J.L."/>
            <person name="Grigoriev I.V."/>
            <person name="Lindberg D.R."/>
            <person name="Seaver E.C."/>
            <person name="Weisblat D.A."/>
            <person name="Putnam N.H."/>
            <person name="Rokhsar D.S."/>
        </authorList>
    </citation>
    <scope>NUCLEOTIDE SEQUENCE</scope>
    <source>
        <strain evidence="2 4">I ESC-2004</strain>
    </source>
</reference>
<keyword evidence="1" id="KW-0472">Membrane</keyword>
<keyword evidence="4" id="KW-1185">Reference proteome</keyword>
<dbReference type="EMBL" id="KB311498">
    <property type="protein sequence ID" value="ELT89173.1"/>
    <property type="molecule type" value="Genomic_DNA"/>
</dbReference>
<dbReference type="Proteomes" id="UP000014760">
    <property type="component" value="Unassembled WGS sequence"/>
</dbReference>
<name>R7T6Z6_CAPTE</name>
<evidence type="ECO:0000313" key="2">
    <source>
        <dbReference type="EMBL" id="ELT89173.1"/>
    </source>
</evidence>
<protein>
    <submittedName>
        <fullName evidence="2 3">Uncharacterized protein</fullName>
    </submittedName>
</protein>